<feature type="domain" description="Fe2OG dioxygenase" evidence="6">
    <location>
        <begin position="121"/>
        <end position="249"/>
    </location>
</feature>
<dbReference type="InterPro" id="IPR006620">
    <property type="entry name" value="Pro_4_hyd_alph"/>
</dbReference>
<comment type="caution">
    <text evidence="7">The sequence shown here is derived from an EMBL/GenBank/DDBJ whole genome shotgun (WGS) entry which is preliminary data.</text>
</comment>
<dbReference type="AlphaFoldDB" id="A0AA39YLH1"/>
<organism evidence="7 8">
    <name type="scientific">Cercophora newfieldiana</name>
    <dbReference type="NCBI Taxonomy" id="92897"/>
    <lineage>
        <taxon>Eukaryota</taxon>
        <taxon>Fungi</taxon>
        <taxon>Dikarya</taxon>
        <taxon>Ascomycota</taxon>
        <taxon>Pezizomycotina</taxon>
        <taxon>Sordariomycetes</taxon>
        <taxon>Sordariomycetidae</taxon>
        <taxon>Sordariales</taxon>
        <taxon>Lasiosphaeriaceae</taxon>
        <taxon>Cercophora</taxon>
    </lineage>
</organism>
<keyword evidence="4" id="KW-0560">Oxidoreductase</keyword>
<keyword evidence="5" id="KW-0408">Iron</keyword>
<dbReference type="GO" id="GO:0004656">
    <property type="term" value="F:procollagen-proline 4-dioxygenase activity"/>
    <property type="evidence" value="ECO:0007669"/>
    <property type="project" value="TreeGrafter"/>
</dbReference>
<evidence type="ECO:0000256" key="2">
    <source>
        <dbReference type="ARBA" id="ARBA00022723"/>
    </source>
</evidence>
<evidence type="ECO:0000256" key="1">
    <source>
        <dbReference type="ARBA" id="ARBA00001961"/>
    </source>
</evidence>
<name>A0AA39YLH1_9PEZI</name>
<dbReference type="GO" id="GO:0005783">
    <property type="term" value="C:endoplasmic reticulum"/>
    <property type="evidence" value="ECO:0007669"/>
    <property type="project" value="TreeGrafter"/>
</dbReference>
<protein>
    <submittedName>
        <fullName evidence="7">Oxidoreductase</fullName>
    </submittedName>
</protein>
<dbReference type="Proteomes" id="UP001174936">
    <property type="component" value="Unassembled WGS sequence"/>
</dbReference>
<accession>A0AA39YLH1</accession>
<dbReference type="GO" id="GO:0005506">
    <property type="term" value="F:iron ion binding"/>
    <property type="evidence" value="ECO:0007669"/>
    <property type="project" value="InterPro"/>
</dbReference>
<dbReference type="PANTHER" id="PTHR10869">
    <property type="entry name" value="PROLYL 4-HYDROXYLASE ALPHA SUBUNIT"/>
    <property type="match status" value="1"/>
</dbReference>
<reference evidence="7" key="1">
    <citation type="submission" date="2023-06" db="EMBL/GenBank/DDBJ databases">
        <title>Genome-scale phylogeny and comparative genomics of the fungal order Sordariales.</title>
        <authorList>
            <consortium name="Lawrence Berkeley National Laboratory"/>
            <person name="Hensen N."/>
            <person name="Bonometti L."/>
            <person name="Westerberg I."/>
            <person name="Brannstrom I.O."/>
            <person name="Guillou S."/>
            <person name="Cros-Aarteil S."/>
            <person name="Calhoun S."/>
            <person name="Haridas S."/>
            <person name="Kuo A."/>
            <person name="Mondo S."/>
            <person name="Pangilinan J."/>
            <person name="Riley R."/>
            <person name="Labutti K."/>
            <person name="Andreopoulos B."/>
            <person name="Lipzen A."/>
            <person name="Chen C."/>
            <person name="Yanf M."/>
            <person name="Daum C."/>
            <person name="Ng V."/>
            <person name="Clum A."/>
            <person name="Steindorff A."/>
            <person name="Ohm R."/>
            <person name="Martin F."/>
            <person name="Silar P."/>
            <person name="Natvig D."/>
            <person name="Lalanne C."/>
            <person name="Gautier V."/>
            <person name="Ament-Velasquez S.L."/>
            <person name="Kruys A."/>
            <person name="Hutchinson M.I."/>
            <person name="Powell A.J."/>
            <person name="Barry K."/>
            <person name="Miller A.N."/>
            <person name="Grigoriev I.V."/>
            <person name="Debuchy R."/>
            <person name="Gladieux P."/>
            <person name="Thoren M.H."/>
            <person name="Johannesson H."/>
        </authorList>
    </citation>
    <scope>NUCLEOTIDE SEQUENCE</scope>
    <source>
        <strain evidence="7">SMH2532-1</strain>
    </source>
</reference>
<evidence type="ECO:0000256" key="4">
    <source>
        <dbReference type="ARBA" id="ARBA00023002"/>
    </source>
</evidence>
<dbReference type="PROSITE" id="PS51471">
    <property type="entry name" value="FE2OG_OXY"/>
    <property type="match status" value="1"/>
</dbReference>
<dbReference type="Gene3D" id="2.60.120.620">
    <property type="entry name" value="q2cbj1_9rhob like domain"/>
    <property type="match status" value="1"/>
</dbReference>
<keyword evidence="3" id="KW-0223">Dioxygenase</keyword>
<dbReference type="InterPro" id="IPR044862">
    <property type="entry name" value="Pro_4_hyd_alph_FE2OG_OXY"/>
</dbReference>
<dbReference type="InterPro" id="IPR045054">
    <property type="entry name" value="P4HA-like"/>
</dbReference>
<evidence type="ECO:0000313" key="7">
    <source>
        <dbReference type="EMBL" id="KAK0654779.1"/>
    </source>
</evidence>
<evidence type="ECO:0000259" key="6">
    <source>
        <dbReference type="PROSITE" id="PS51471"/>
    </source>
</evidence>
<dbReference type="Pfam" id="PF13640">
    <property type="entry name" value="2OG-FeII_Oxy_3"/>
    <property type="match status" value="1"/>
</dbReference>
<gene>
    <name evidence="7" type="ORF">B0T16DRAFT_361743</name>
</gene>
<sequence length="265" mass="29389">MRLSLLFASVVGAQQSILTNSETDAVQAPYVCEHPPYTPQIISTSPLIIYLHNFTTPSERAHLRLKTTGTWRRSAISSSPGSSSRSAVRTSTSTYIPHDAILSCIEARALAFQGHGIPRSHLEPLQLVRYLPGEHYAFHTDWFGNEAYASPAMGGNRITSFFAYLYVSPDMMGGGTNFPMIPATRDEKWCKILDCDEEYEKGVTFRAVEGNAVFWGNLREDGRGDERVIHAGLPVIKGEKIGMNVWTRQAPVGEAVRRPEGYPEV</sequence>
<evidence type="ECO:0000256" key="5">
    <source>
        <dbReference type="ARBA" id="ARBA00023004"/>
    </source>
</evidence>
<evidence type="ECO:0000256" key="3">
    <source>
        <dbReference type="ARBA" id="ARBA00022964"/>
    </source>
</evidence>
<dbReference type="EMBL" id="JAULSV010000001">
    <property type="protein sequence ID" value="KAK0654779.1"/>
    <property type="molecule type" value="Genomic_DNA"/>
</dbReference>
<keyword evidence="8" id="KW-1185">Reference proteome</keyword>
<dbReference type="PANTHER" id="PTHR10869:SF246">
    <property type="entry name" value="TRANSMEMBRANE PROLYL 4-HYDROXYLASE"/>
    <property type="match status" value="1"/>
</dbReference>
<comment type="cofactor">
    <cofactor evidence="1">
        <name>L-ascorbate</name>
        <dbReference type="ChEBI" id="CHEBI:38290"/>
    </cofactor>
</comment>
<dbReference type="InterPro" id="IPR005123">
    <property type="entry name" value="Oxoglu/Fe-dep_dioxygenase_dom"/>
</dbReference>
<keyword evidence="2" id="KW-0479">Metal-binding</keyword>
<evidence type="ECO:0000313" key="8">
    <source>
        <dbReference type="Proteomes" id="UP001174936"/>
    </source>
</evidence>
<dbReference type="GO" id="GO:0031418">
    <property type="term" value="F:L-ascorbic acid binding"/>
    <property type="evidence" value="ECO:0007669"/>
    <property type="project" value="InterPro"/>
</dbReference>
<dbReference type="SMART" id="SM00702">
    <property type="entry name" value="P4Hc"/>
    <property type="match status" value="1"/>
</dbReference>
<proteinExistence type="predicted"/>